<dbReference type="EMBL" id="JBHSDS010000017">
    <property type="protein sequence ID" value="MFC4360551.1"/>
    <property type="molecule type" value="Genomic_DNA"/>
</dbReference>
<dbReference type="RefSeq" id="WP_267620835.1">
    <property type="nucleotide sequence ID" value="NZ_JAODIW010000005.1"/>
</dbReference>
<organism evidence="1 2">
    <name type="scientific">Halobium salinum</name>
    <dbReference type="NCBI Taxonomy" id="1364940"/>
    <lineage>
        <taxon>Archaea</taxon>
        <taxon>Methanobacteriati</taxon>
        <taxon>Methanobacteriota</taxon>
        <taxon>Stenosarchaea group</taxon>
        <taxon>Halobacteria</taxon>
        <taxon>Halobacteriales</taxon>
        <taxon>Haloferacaceae</taxon>
        <taxon>Halobium</taxon>
    </lineage>
</organism>
<gene>
    <name evidence="1" type="ORF">ACFO0N_21600</name>
</gene>
<reference evidence="1 2" key="1">
    <citation type="journal article" date="2019" name="Int. J. Syst. Evol. Microbiol.">
        <title>The Global Catalogue of Microorganisms (GCM) 10K type strain sequencing project: providing services to taxonomists for standard genome sequencing and annotation.</title>
        <authorList>
            <consortium name="The Broad Institute Genomics Platform"/>
            <consortium name="The Broad Institute Genome Sequencing Center for Infectious Disease"/>
            <person name="Wu L."/>
            <person name="Ma J."/>
        </authorList>
    </citation>
    <scope>NUCLEOTIDE SEQUENCE [LARGE SCALE GENOMIC DNA]</scope>
    <source>
        <strain evidence="1 2">CGMCC 1.12553</strain>
    </source>
</reference>
<dbReference type="AlphaFoldDB" id="A0ABD5PI12"/>
<evidence type="ECO:0000313" key="1">
    <source>
        <dbReference type="EMBL" id="MFC4360551.1"/>
    </source>
</evidence>
<accession>A0ABD5PI12</accession>
<protein>
    <submittedName>
        <fullName evidence="1">Uncharacterized protein</fullName>
    </submittedName>
</protein>
<comment type="caution">
    <text evidence="1">The sequence shown here is derived from an EMBL/GenBank/DDBJ whole genome shotgun (WGS) entry which is preliminary data.</text>
</comment>
<evidence type="ECO:0000313" key="2">
    <source>
        <dbReference type="Proteomes" id="UP001595921"/>
    </source>
</evidence>
<dbReference type="Proteomes" id="UP001595921">
    <property type="component" value="Unassembled WGS sequence"/>
</dbReference>
<proteinExistence type="predicted"/>
<name>A0ABD5PI12_9EURY</name>
<keyword evidence="2" id="KW-1185">Reference proteome</keyword>
<sequence>MSELTEFDSNASEKTDTDFYLPAAAISPDLDRIDEIVGNLFDFHGVVLIPDTYNK</sequence>